<accession>A0AAN6U3Z9</accession>
<organism evidence="1 2">
    <name type="scientific">Parathielavia appendiculata</name>
    <dbReference type="NCBI Taxonomy" id="2587402"/>
    <lineage>
        <taxon>Eukaryota</taxon>
        <taxon>Fungi</taxon>
        <taxon>Dikarya</taxon>
        <taxon>Ascomycota</taxon>
        <taxon>Pezizomycotina</taxon>
        <taxon>Sordariomycetes</taxon>
        <taxon>Sordariomycetidae</taxon>
        <taxon>Sordariales</taxon>
        <taxon>Chaetomiaceae</taxon>
        <taxon>Parathielavia</taxon>
    </lineage>
</organism>
<dbReference type="Proteomes" id="UP001302602">
    <property type="component" value="Unassembled WGS sequence"/>
</dbReference>
<comment type="caution">
    <text evidence="1">The sequence shown here is derived from an EMBL/GenBank/DDBJ whole genome shotgun (WGS) entry which is preliminary data.</text>
</comment>
<dbReference type="PANTHER" id="PTHR40619:SF3">
    <property type="entry name" value="FUNGAL STAND N-TERMINAL GOODBYE DOMAIN-CONTAINING PROTEIN"/>
    <property type="match status" value="1"/>
</dbReference>
<evidence type="ECO:0000313" key="2">
    <source>
        <dbReference type="Proteomes" id="UP001302602"/>
    </source>
</evidence>
<proteinExistence type="predicted"/>
<evidence type="ECO:0000313" key="1">
    <source>
        <dbReference type="EMBL" id="KAK4126018.1"/>
    </source>
</evidence>
<reference evidence="1" key="2">
    <citation type="submission" date="2023-05" db="EMBL/GenBank/DDBJ databases">
        <authorList>
            <consortium name="Lawrence Berkeley National Laboratory"/>
            <person name="Steindorff A."/>
            <person name="Hensen N."/>
            <person name="Bonometti L."/>
            <person name="Westerberg I."/>
            <person name="Brannstrom I.O."/>
            <person name="Guillou S."/>
            <person name="Cros-Aarteil S."/>
            <person name="Calhoun S."/>
            <person name="Haridas S."/>
            <person name="Kuo A."/>
            <person name="Mondo S."/>
            <person name="Pangilinan J."/>
            <person name="Riley R."/>
            <person name="Labutti K."/>
            <person name="Andreopoulos B."/>
            <person name="Lipzen A."/>
            <person name="Chen C."/>
            <person name="Yanf M."/>
            <person name="Daum C."/>
            <person name="Ng V."/>
            <person name="Clum A."/>
            <person name="Ohm R."/>
            <person name="Martin F."/>
            <person name="Silar P."/>
            <person name="Natvig D."/>
            <person name="Lalanne C."/>
            <person name="Gautier V."/>
            <person name="Ament-Velasquez S.L."/>
            <person name="Kruys A."/>
            <person name="Hutchinson M.I."/>
            <person name="Powell A.J."/>
            <person name="Barry K."/>
            <person name="Miller A.N."/>
            <person name="Grigoriev I.V."/>
            <person name="Debuchy R."/>
            <person name="Gladieux P."/>
            <person name="Thoren M.H."/>
            <person name="Johannesson H."/>
        </authorList>
    </citation>
    <scope>NUCLEOTIDE SEQUENCE</scope>
    <source>
        <strain evidence="1">CBS 731.68</strain>
    </source>
</reference>
<sequence>MAQPAGQTLPAPFPVEMPPIQARQHMNIASLRRLPEVPDMDMVDVNRILKSYTSIPRGECNKAEGAFKTTRFRHWLTTPTSRELLVLREFHSPSMHTITAFSLMCATLAQAMRAQQSQYISLVLFCGSHVGDYGDDDDDQTMKGEGDRKRNKPAVGRRAIARSFIAQLLRQHPFDTVLAREEHNLSDGNAWYCDQTRQGNMRQLCVPAGVAHPAATTARGGRLYHRRHLALRDG</sequence>
<dbReference type="EMBL" id="MU853225">
    <property type="protein sequence ID" value="KAK4126018.1"/>
    <property type="molecule type" value="Genomic_DNA"/>
</dbReference>
<dbReference type="AlphaFoldDB" id="A0AAN6U3Z9"/>
<protein>
    <submittedName>
        <fullName evidence="1">Uncharacterized protein</fullName>
    </submittedName>
</protein>
<keyword evidence="2" id="KW-1185">Reference proteome</keyword>
<name>A0AAN6U3Z9_9PEZI</name>
<dbReference type="PANTHER" id="PTHR40619">
    <property type="entry name" value="FUNGAL STAND N-TERMINAL GOODBYE DOMAIN-CONTAINING PROTEIN"/>
    <property type="match status" value="1"/>
</dbReference>
<dbReference type="RefSeq" id="XP_062649789.1">
    <property type="nucleotide sequence ID" value="XM_062796136.1"/>
</dbReference>
<gene>
    <name evidence="1" type="ORF">N657DRAFT_679030</name>
</gene>
<dbReference type="GeneID" id="87832904"/>
<reference evidence="1" key="1">
    <citation type="journal article" date="2023" name="Mol. Phylogenet. Evol.">
        <title>Genome-scale phylogeny and comparative genomics of the fungal order Sordariales.</title>
        <authorList>
            <person name="Hensen N."/>
            <person name="Bonometti L."/>
            <person name="Westerberg I."/>
            <person name="Brannstrom I.O."/>
            <person name="Guillou S."/>
            <person name="Cros-Aarteil S."/>
            <person name="Calhoun S."/>
            <person name="Haridas S."/>
            <person name="Kuo A."/>
            <person name="Mondo S."/>
            <person name="Pangilinan J."/>
            <person name="Riley R."/>
            <person name="LaButti K."/>
            <person name="Andreopoulos B."/>
            <person name="Lipzen A."/>
            <person name="Chen C."/>
            <person name="Yan M."/>
            <person name="Daum C."/>
            <person name="Ng V."/>
            <person name="Clum A."/>
            <person name="Steindorff A."/>
            <person name="Ohm R.A."/>
            <person name="Martin F."/>
            <person name="Silar P."/>
            <person name="Natvig D.O."/>
            <person name="Lalanne C."/>
            <person name="Gautier V."/>
            <person name="Ament-Velasquez S.L."/>
            <person name="Kruys A."/>
            <person name="Hutchinson M.I."/>
            <person name="Powell A.J."/>
            <person name="Barry K."/>
            <person name="Miller A.N."/>
            <person name="Grigoriev I.V."/>
            <person name="Debuchy R."/>
            <person name="Gladieux P."/>
            <person name="Hiltunen Thoren M."/>
            <person name="Johannesson H."/>
        </authorList>
    </citation>
    <scope>NUCLEOTIDE SEQUENCE</scope>
    <source>
        <strain evidence="1">CBS 731.68</strain>
    </source>
</reference>